<proteinExistence type="predicted"/>
<dbReference type="GO" id="GO:0006629">
    <property type="term" value="P:lipid metabolic process"/>
    <property type="evidence" value="ECO:0007669"/>
    <property type="project" value="InterPro"/>
</dbReference>
<dbReference type="Pfam" id="PF02450">
    <property type="entry name" value="LCAT"/>
    <property type="match status" value="1"/>
</dbReference>
<evidence type="ECO:0000313" key="2">
    <source>
        <dbReference type="EMBL" id="KIZ05823.1"/>
    </source>
</evidence>
<dbReference type="GeneID" id="25735009"/>
<sequence>MARGTSIVIMCVVLICGVVGTRAVADTTAAADVRAARGLRSFSLFSSSNSSKKACVKPKPTLILISGLGGSQMVGTFEGNAECKAMLNTTVVWYADRWYWDKQLPCWGYLLSLNYNATTKSWSNSTGTKLWPDDGKFLGDVPDGSKQRLFYWFLNKHLASTHGYTIGKDLFLIPYDWRTGIQGLEQRGGIEGITRRISEAVKRNCGQKAIVIAHSYGANVMATIFQKPELQKWRQDTVKATIYVGAPFGGCAATTWLNQLSGDFFKLLPVLTNLMPASLTGKFHPTVVGTSVYRMAFGLPTWGWMLPRPSVLGKDHVVVVTPTKNYTVEQQKQLLLDMGDEGGASLLDDSWARSEALLKRGPVAGLETFCLYGTGVPTSTTLVFNESIPKRAVINRPFSVKNVDGDGVVDLTSLRLCSKLAPKANIAEVSSTYVDHATILAHPMGLERLSEILVKLGAGYSSTWNKLLTHAAAWATP</sequence>
<dbReference type="InterPro" id="IPR003386">
    <property type="entry name" value="LACT/PDAT_acylTrfase"/>
</dbReference>
<name>A0A0D2K638_9CHLO</name>
<dbReference type="Gene3D" id="3.40.50.1820">
    <property type="entry name" value="alpha/beta hydrolase"/>
    <property type="match status" value="1"/>
</dbReference>
<dbReference type="STRING" id="145388.A0A0D2K638"/>
<dbReference type="KEGG" id="mng:MNEG_2131"/>
<dbReference type="AlphaFoldDB" id="A0A0D2K638"/>
<gene>
    <name evidence="2" type="ORF">MNEG_2131</name>
</gene>
<dbReference type="InterPro" id="IPR029058">
    <property type="entry name" value="AB_hydrolase_fold"/>
</dbReference>
<evidence type="ECO:0000313" key="3">
    <source>
        <dbReference type="Proteomes" id="UP000054498"/>
    </source>
</evidence>
<dbReference type="GO" id="GO:0004607">
    <property type="term" value="F:phosphatidylcholine-sterol O-acyltransferase activity"/>
    <property type="evidence" value="ECO:0007669"/>
    <property type="project" value="UniProtKB-EC"/>
</dbReference>
<dbReference type="Proteomes" id="UP000054498">
    <property type="component" value="Unassembled WGS sequence"/>
</dbReference>
<feature type="chain" id="PRO_5002262417" evidence="1">
    <location>
        <begin position="24"/>
        <end position="477"/>
    </location>
</feature>
<dbReference type="EC" id="2.3.1.43" evidence="2"/>
<dbReference type="SUPFAM" id="SSF53474">
    <property type="entry name" value="alpha/beta-Hydrolases"/>
    <property type="match status" value="1"/>
</dbReference>
<keyword evidence="3" id="KW-1185">Reference proteome</keyword>
<dbReference type="PANTHER" id="PTHR11440">
    <property type="entry name" value="LECITHIN-CHOLESTEROL ACYLTRANSFERASE-RELATED"/>
    <property type="match status" value="1"/>
</dbReference>
<keyword evidence="2" id="KW-0808">Transferase</keyword>
<accession>A0A0D2K638</accession>
<dbReference type="RefSeq" id="XP_013904842.1">
    <property type="nucleotide sequence ID" value="XM_014049388.1"/>
</dbReference>
<protein>
    <submittedName>
        <fullName evidence="2">Phosphatidylcholine-sterol acyltransferase</fullName>
        <ecNumber evidence="2">2.3.1.43</ecNumber>
    </submittedName>
</protein>
<feature type="signal peptide" evidence="1">
    <location>
        <begin position="1"/>
        <end position="23"/>
    </location>
</feature>
<keyword evidence="1" id="KW-0732">Signal</keyword>
<keyword evidence="2" id="KW-0012">Acyltransferase</keyword>
<reference evidence="2 3" key="1">
    <citation type="journal article" date="2013" name="BMC Genomics">
        <title>Reconstruction of the lipid metabolism for the microalga Monoraphidium neglectum from its genome sequence reveals characteristics suitable for biofuel production.</title>
        <authorList>
            <person name="Bogen C."/>
            <person name="Al-Dilaimi A."/>
            <person name="Albersmeier A."/>
            <person name="Wichmann J."/>
            <person name="Grundmann M."/>
            <person name="Rupp O."/>
            <person name="Lauersen K.J."/>
            <person name="Blifernez-Klassen O."/>
            <person name="Kalinowski J."/>
            <person name="Goesmann A."/>
            <person name="Mussgnug J.H."/>
            <person name="Kruse O."/>
        </authorList>
    </citation>
    <scope>NUCLEOTIDE SEQUENCE [LARGE SCALE GENOMIC DNA]</scope>
    <source>
        <strain evidence="2 3">SAG 48.87</strain>
    </source>
</reference>
<evidence type="ECO:0000256" key="1">
    <source>
        <dbReference type="SAM" id="SignalP"/>
    </source>
</evidence>
<organism evidence="2 3">
    <name type="scientific">Monoraphidium neglectum</name>
    <dbReference type="NCBI Taxonomy" id="145388"/>
    <lineage>
        <taxon>Eukaryota</taxon>
        <taxon>Viridiplantae</taxon>
        <taxon>Chlorophyta</taxon>
        <taxon>core chlorophytes</taxon>
        <taxon>Chlorophyceae</taxon>
        <taxon>CS clade</taxon>
        <taxon>Sphaeropleales</taxon>
        <taxon>Selenastraceae</taxon>
        <taxon>Monoraphidium</taxon>
    </lineage>
</organism>
<dbReference type="OrthoDB" id="190846at2759"/>
<dbReference type="EMBL" id="KK100451">
    <property type="protein sequence ID" value="KIZ05823.1"/>
    <property type="molecule type" value="Genomic_DNA"/>
</dbReference>